<evidence type="ECO:0000313" key="3">
    <source>
        <dbReference type="Proteomes" id="UP001595909"/>
    </source>
</evidence>
<sequence length="57" mass="5787">MNDSNAGKTTAEGGDTTGQHGGKGHNSDIPEDSPASESDVSLSQQVADREPDSGKDT</sequence>
<evidence type="ECO:0000256" key="1">
    <source>
        <dbReference type="SAM" id="MobiDB-lite"/>
    </source>
</evidence>
<comment type="caution">
    <text evidence="2">The sequence shown here is derived from an EMBL/GenBank/DDBJ whole genome shotgun (WGS) entry which is preliminary data.</text>
</comment>
<feature type="compositionally biased region" description="Polar residues" evidence="1">
    <location>
        <begin position="35"/>
        <end position="46"/>
    </location>
</feature>
<proteinExistence type="predicted"/>
<organism evidence="2 3">
    <name type="scientific">Actinomycetospora chibensis</name>
    <dbReference type="NCBI Taxonomy" id="663606"/>
    <lineage>
        <taxon>Bacteria</taxon>
        <taxon>Bacillati</taxon>
        <taxon>Actinomycetota</taxon>
        <taxon>Actinomycetes</taxon>
        <taxon>Pseudonocardiales</taxon>
        <taxon>Pseudonocardiaceae</taxon>
        <taxon>Actinomycetospora</taxon>
    </lineage>
</organism>
<protein>
    <submittedName>
        <fullName evidence="2">Uncharacterized protein</fullName>
    </submittedName>
</protein>
<feature type="compositionally biased region" description="Basic and acidic residues" evidence="1">
    <location>
        <begin position="47"/>
        <end position="57"/>
    </location>
</feature>
<name>A0ABV9RNA7_9PSEU</name>
<accession>A0ABV9RNA7</accession>
<evidence type="ECO:0000313" key="2">
    <source>
        <dbReference type="EMBL" id="MFC4834763.1"/>
    </source>
</evidence>
<feature type="region of interest" description="Disordered" evidence="1">
    <location>
        <begin position="1"/>
        <end position="57"/>
    </location>
</feature>
<keyword evidence="3" id="KW-1185">Reference proteome</keyword>
<dbReference type="EMBL" id="JBHSIM010000041">
    <property type="protein sequence ID" value="MFC4834763.1"/>
    <property type="molecule type" value="Genomic_DNA"/>
</dbReference>
<dbReference type="RefSeq" id="WP_274191223.1">
    <property type="nucleotide sequence ID" value="NZ_BAABHN010000041.1"/>
</dbReference>
<gene>
    <name evidence="2" type="ORF">ACFPEL_20285</name>
</gene>
<reference evidence="3" key="1">
    <citation type="journal article" date="2019" name="Int. J. Syst. Evol. Microbiol.">
        <title>The Global Catalogue of Microorganisms (GCM) 10K type strain sequencing project: providing services to taxonomists for standard genome sequencing and annotation.</title>
        <authorList>
            <consortium name="The Broad Institute Genomics Platform"/>
            <consortium name="The Broad Institute Genome Sequencing Center for Infectious Disease"/>
            <person name="Wu L."/>
            <person name="Ma J."/>
        </authorList>
    </citation>
    <scope>NUCLEOTIDE SEQUENCE [LARGE SCALE GENOMIC DNA]</scope>
    <source>
        <strain evidence="3">CCUG 50347</strain>
    </source>
</reference>
<dbReference type="Proteomes" id="UP001595909">
    <property type="component" value="Unassembled WGS sequence"/>
</dbReference>